<feature type="transmembrane region" description="Helical" evidence="1">
    <location>
        <begin position="90"/>
        <end position="108"/>
    </location>
</feature>
<keyword evidence="3" id="KW-1185">Reference proteome</keyword>
<comment type="caution">
    <text evidence="2">The sequence shown here is derived from an EMBL/GenBank/DDBJ whole genome shotgun (WGS) entry which is preliminary data.</text>
</comment>
<evidence type="ECO:0000313" key="3">
    <source>
        <dbReference type="Proteomes" id="UP001443914"/>
    </source>
</evidence>
<feature type="transmembrane region" description="Helical" evidence="1">
    <location>
        <begin position="30"/>
        <end position="50"/>
    </location>
</feature>
<name>A0AAW1L2S9_SAPOF</name>
<keyword evidence="1" id="KW-0472">Membrane</keyword>
<accession>A0AAW1L2S9</accession>
<proteinExistence type="predicted"/>
<keyword evidence="1" id="KW-1133">Transmembrane helix</keyword>
<evidence type="ECO:0000313" key="2">
    <source>
        <dbReference type="EMBL" id="KAK9726306.1"/>
    </source>
</evidence>
<keyword evidence="1" id="KW-0812">Transmembrane</keyword>
<sequence length="112" mass="12803">MEKVFFFLLFPSFIPLINSFILICSHSIFLILNSPLLFSAHSLFLSLIYASSTHQSLVHFSQQAHLPTPLRMTQKVLPGFSIVVDFFTDWVTAVAFLHLFAATITTMLRHFK</sequence>
<evidence type="ECO:0000256" key="1">
    <source>
        <dbReference type="SAM" id="Phobius"/>
    </source>
</evidence>
<organism evidence="2 3">
    <name type="scientific">Saponaria officinalis</name>
    <name type="common">Common soapwort</name>
    <name type="synonym">Lychnis saponaria</name>
    <dbReference type="NCBI Taxonomy" id="3572"/>
    <lineage>
        <taxon>Eukaryota</taxon>
        <taxon>Viridiplantae</taxon>
        <taxon>Streptophyta</taxon>
        <taxon>Embryophyta</taxon>
        <taxon>Tracheophyta</taxon>
        <taxon>Spermatophyta</taxon>
        <taxon>Magnoliopsida</taxon>
        <taxon>eudicotyledons</taxon>
        <taxon>Gunneridae</taxon>
        <taxon>Pentapetalae</taxon>
        <taxon>Caryophyllales</taxon>
        <taxon>Caryophyllaceae</taxon>
        <taxon>Caryophylleae</taxon>
        <taxon>Saponaria</taxon>
    </lineage>
</organism>
<gene>
    <name evidence="2" type="ORF">RND81_05G204800</name>
</gene>
<dbReference type="EMBL" id="JBDFQZ010000005">
    <property type="protein sequence ID" value="KAK9726306.1"/>
    <property type="molecule type" value="Genomic_DNA"/>
</dbReference>
<dbReference type="AlphaFoldDB" id="A0AAW1L2S9"/>
<feature type="transmembrane region" description="Helical" evidence="1">
    <location>
        <begin position="6"/>
        <end position="23"/>
    </location>
</feature>
<dbReference type="Proteomes" id="UP001443914">
    <property type="component" value="Unassembled WGS sequence"/>
</dbReference>
<reference evidence="2" key="1">
    <citation type="submission" date="2024-03" db="EMBL/GenBank/DDBJ databases">
        <title>WGS assembly of Saponaria officinalis var. Norfolk2.</title>
        <authorList>
            <person name="Jenkins J."/>
            <person name="Shu S."/>
            <person name="Grimwood J."/>
            <person name="Barry K."/>
            <person name="Goodstein D."/>
            <person name="Schmutz J."/>
            <person name="Leebens-Mack J."/>
            <person name="Osbourn A."/>
        </authorList>
    </citation>
    <scope>NUCLEOTIDE SEQUENCE [LARGE SCALE GENOMIC DNA]</scope>
    <source>
        <strain evidence="2">JIC</strain>
    </source>
</reference>
<protein>
    <submittedName>
        <fullName evidence="2">Uncharacterized protein</fullName>
    </submittedName>
</protein>